<evidence type="ECO:0000313" key="1">
    <source>
        <dbReference type="EMBL" id="EDM27958.1"/>
    </source>
</evidence>
<organism evidence="1 2">
    <name type="scientific">Lentisphaera araneosa HTCC2155</name>
    <dbReference type="NCBI Taxonomy" id="313628"/>
    <lineage>
        <taxon>Bacteria</taxon>
        <taxon>Pseudomonadati</taxon>
        <taxon>Lentisphaerota</taxon>
        <taxon>Lentisphaeria</taxon>
        <taxon>Lentisphaerales</taxon>
        <taxon>Lentisphaeraceae</taxon>
        <taxon>Lentisphaera</taxon>
    </lineage>
</organism>
<dbReference type="RefSeq" id="WP_007278472.1">
    <property type="nucleotide sequence ID" value="NZ_ABCK01000007.1"/>
</dbReference>
<sequence length="257" mass="29475">MGLLQRLGESIAGYLARERPRGMYVATSNPELLKKNLKPGDVLLVEGSSRFSSAIKYITQSTWSHSAIYVGDCGLEAEGEEKAVLIEADVVEGVRAVPISQYTSFHTRICRPVGITPDELKDLIQFLIDRLGYQYDLKNIFDLARYFLHPPPIPTKWRRQLLALGSGDPTRAICSSLIAMAFQSVKYPILPERLQPCEEDDECRELYHIRHHSLFAPRDFDVSPYFEIVKPTIYQDFDPHQLLWATDEELRKMELRF</sequence>
<dbReference type="eggNOG" id="ENOG502Z9N4">
    <property type="taxonomic scope" value="Bacteria"/>
</dbReference>
<accession>A6DKR0</accession>
<dbReference type="EMBL" id="ABCK01000007">
    <property type="protein sequence ID" value="EDM27958.1"/>
    <property type="molecule type" value="Genomic_DNA"/>
</dbReference>
<dbReference type="SUPFAM" id="SSF54001">
    <property type="entry name" value="Cysteine proteinases"/>
    <property type="match status" value="1"/>
</dbReference>
<reference evidence="1 2" key="1">
    <citation type="journal article" date="2010" name="J. Bacteriol.">
        <title>Genome sequence of Lentisphaera araneosa HTCC2155T, the type species of the order Lentisphaerales in the phylum Lentisphaerae.</title>
        <authorList>
            <person name="Thrash J.C."/>
            <person name="Cho J.C."/>
            <person name="Vergin K.L."/>
            <person name="Morris R.M."/>
            <person name="Giovannoni S.J."/>
        </authorList>
    </citation>
    <scope>NUCLEOTIDE SEQUENCE [LARGE SCALE GENOMIC DNA]</scope>
    <source>
        <strain evidence="1 2">HTCC2155</strain>
    </source>
</reference>
<dbReference type="STRING" id="313628.LNTAR_01115"/>
<gene>
    <name evidence="1" type="ORF">LNTAR_01115</name>
</gene>
<evidence type="ECO:0000313" key="2">
    <source>
        <dbReference type="Proteomes" id="UP000004947"/>
    </source>
</evidence>
<evidence type="ECO:0008006" key="3">
    <source>
        <dbReference type="Google" id="ProtNLM"/>
    </source>
</evidence>
<protein>
    <recommendedName>
        <fullName evidence="3">Lipo-like protein</fullName>
    </recommendedName>
</protein>
<name>A6DKR0_9BACT</name>
<dbReference type="Proteomes" id="UP000004947">
    <property type="component" value="Unassembled WGS sequence"/>
</dbReference>
<comment type="caution">
    <text evidence="1">The sequence shown here is derived from an EMBL/GenBank/DDBJ whole genome shotgun (WGS) entry which is preliminary data.</text>
</comment>
<dbReference type="Gene3D" id="3.90.1720.10">
    <property type="entry name" value="endopeptidase domain like (from Nostoc punctiforme)"/>
    <property type="match status" value="1"/>
</dbReference>
<dbReference type="InterPro" id="IPR024453">
    <property type="entry name" value="Peptidase_C92"/>
</dbReference>
<proteinExistence type="predicted"/>
<dbReference type="Pfam" id="PF05708">
    <property type="entry name" value="Peptidase_C92"/>
    <property type="match status" value="1"/>
</dbReference>
<dbReference type="InterPro" id="IPR038765">
    <property type="entry name" value="Papain-like_cys_pep_sf"/>
</dbReference>
<dbReference type="OrthoDB" id="1550427at2"/>
<dbReference type="AlphaFoldDB" id="A6DKR0"/>
<keyword evidence="2" id="KW-1185">Reference proteome</keyword>